<protein>
    <submittedName>
        <fullName evidence="2">Uncharacterized protein</fullName>
    </submittedName>
</protein>
<dbReference type="GO" id="GO:0045202">
    <property type="term" value="C:synapse"/>
    <property type="evidence" value="ECO:0007669"/>
    <property type="project" value="GOC"/>
</dbReference>
<gene>
    <name evidence="2" type="ORF">B5V51_6518</name>
</gene>
<comment type="caution">
    <text evidence="2">The sequence shown here is derived from an EMBL/GenBank/DDBJ whole genome shotgun (WGS) entry which is preliminary data.</text>
</comment>
<feature type="region of interest" description="Disordered" evidence="1">
    <location>
        <begin position="216"/>
        <end position="314"/>
    </location>
</feature>
<dbReference type="GO" id="GO:0007271">
    <property type="term" value="P:synaptic transmission, cholinergic"/>
    <property type="evidence" value="ECO:0007669"/>
    <property type="project" value="TreeGrafter"/>
</dbReference>
<organism evidence="2">
    <name type="scientific">Heliothis virescens</name>
    <name type="common">Tobacco budworm moth</name>
    <dbReference type="NCBI Taxonomy" id="7102"/>
    <lineage>
        <taxon>Eukaryota</taxon>
        <taxon>Metazoa</taxon>
        <taxon>Ecdysozoa</taxon>
        <taxon>Arthropoda</taxon>
        <taxon>Hexapoda</taxon>
        <taxon>Insecta</taxon>
        <taxon>Pterygota</taxon>
        <taxon>Neoptera</taxon>
        <taxon>Endopterygota</taxon>
        <taxon>Lepidoptera</taxon>
        <taxon>Glossata</taxon>
        <taxon>Ditrysia</taxon>
        <taxon>Noctuoidea</taxon>
        <taxon>Noctuidae</taxon>
        <taxon>Heliothinae</taxon>
        <taxon>Heliothis</taxon>
    </lineage>
</organism>
<dbReference type="EMBL" id="NWSH01002895">
    <property type="protein sequence ID" value="PCG67355.1"/>
    <property type="molecule type" value="Genomic_DNA"/>
</dbReference>
<feature type="compositionally biased region" description="Polar residues" evidence="1">
    <location>
        <begin position="438"/>
        <end position="453"/>
    </location>
</feature>
<dbReference type="InterPro" id="IPR026160">
    <property type="entry name" value="Ric3"/>
</dbReference>
<sequence length="499" mass="55635">MIRGSGPHPALRERGRAIPPGVPPSPTKNTVAMPPHVRVRSSPLSVYFDLDIKPPPIPGMRPPLGSPGGPVPAPKSSMGFVMPIYTICIIVFFVYTLSKILFKRGGSSPYEPITPDPQFRRRVFRDDSRTTPDKLVVTAISGLVAEVQQQMEASYAQNQQRQDVQITTARPYSNGTVLHNSGPVHIVASEYHEASKESLATREAKEASPALEVVAELTEDKEPVESELEKKESAPEQKPEEPDQDVKETPVPEPVPEDKATAKEPTPEPKEPTPEKDDAKTVDNQGEEEVEYEEEEVEVEEESPEKELENDTDKLIKLADNVKVEKNGDVRHTEEFLNEETKALAEEKQSTPELLEEAIKDEDDKENASVKHEAEQVQSIYLETEIPQQSRVLVADFAENTAARPAPTKHSPMVVSGKMTLSLIQDAPRDTPERDLESTTVDDFTTASALTQNAEKEDESDEEIEEEIEVEEIEEEVEEIEEEEEEVPEQKEQKGNKTE</sequence>
<feature type="compositionally biased region" description="Acidic residues" evidence="1">
    <location>
        <begin position="285"/>
        <end position="304"/>
    </location>
</feature>
<feature type="region of interest" description="Disordered" evidence="1">
    <location>
        <begin position="333"/>
        <end position="353"/>
    </location>
</feature>
<feature type="compositionally biased region" description="Basic and acidic residues" evidence="1">
    <location>
        <begin position="333"/>
        <end position="350"/>
    </location>
</feature>
<dbReference type="PANTHER" id="PTHR21723:SF3">
    <property type="entry name" value="PROTEIN RIC-3"/>
    <property type="match status" value="1"/>
</dbReference>
<feature type="region of interest" description="Disordered" evidence="1">
    <location>
        <begin position="421"/>
        <end position="499"/>
    </location>
</feature>
<accession>A0A2A4J5J4</accession>
<feature type="compositionally biased region" description="Basic and acidic residues" evidence="1">
    <location>
        <begin position="218"/>
        <end position="281"/>
    </location>
</feature>
<dbReference type="PANTHER" id="PTHR21723">
    <property type="entry name" value="RESISTANCE TO INHIBITORS OF CHOLINESTERASE PROTEIN 3 RIC3"/>
    <property type="match status" value="1"/>
</dbReference>
<evidence type="ECO:0000313" key="2">
    <source>
        <dbReference type="EMBL" id="PCG67355.1"/>
    </source>
</evidence>
<feature type="compositionally biased region" description="Basic and acidic residues" evidence="1">
    <location>
        <begin position="305"/>
        <end position="314"/>
    </location>
</feature>
<proteinExistence type="predicted"/>
<dbReference type="AlphaFoldDB" id="A0A2A4J5J4"/>
<feature type="compositionally biased region" description="Acidic residues" evidence="1">
    <location>
        <begin position="456"/>
        <end position="487"/>
    </location>
</feature>
<feature type="region of interest" description="Disordered" evidence="1">
    <location>
        <begin position="1"/>
        <end position="35"/>
    </location>
</feature>
<dbReference type="GO" id="GO:0043005">
    <property type="term" value="C:neuron projection"/>
    <property type="evidence" value="ECO:0007669"/>
    <property type="project" value="TreeGrafter"/>
</dbReference>
<evidence type="ECO:0000256" key="1">
    <source>
        <dbReference type="SAM" id="MobiDB-lite"/>
    </source>
</evidence>
<dbReference type="GO" id="GO:0043025">
    <property type="term" value="C:neuronal cell body"/>
    <property type="evidence" value="ECO:0007669"/>
    <property type="project" value="TreeGrafter"/>
</dbReference>
<reference evidence="2" key="1">
    <citation type="submission" date="2017-09" db="EMBL/GenBank/DDBJ databases">
        <title>Contemporary evolution of a Lepidopteran species, Heliothis virescens, in response to modern agricultural practices.</title>
        <authorList>
            <person name="Fritz M.L."/>
            <person name="Deyonke A.M."/>
            <person name="Papanicolaou A."/>
            <person name="Micinski S."/>
            <person name="Westbrook J."/>
            <person name="Gould F."/>
        </authorList>
    </citation>
    <scope>NUCLEOTIDE SEQUENCE [LARGE SCALE GENOMIC DNA]</scope>
    <source>
        <strain evidence="2">HvINT-</strain>
        <tissue evidence="2">Whole body</tissue>
    </source>
</reference>
<feature type="compositionally biased region" description="Basic and acidic residues" evidence="1">
    <location>
        <begin position="427"/>
        <end position="437"/>
    </location>
</feature>
<feature type="compositionally biased region" description="Basic and acidic residues" evidence="1">
    <location>
        <begin position="488"/>
        <end position="499"/>
    </location>
</feature>
<dbReference type="GO" id="GO:0034394">
    <property type="term" value="P:protein localization to cell surface"/>
    <property type="evidence" value="ECO:0007669"/>
    <property type="project" value="TreeGrafter"/>
</dbReference>
<name>A0A2A4J5J4_HELVI</name>